<dbReference type="KEGG" id="hhsr:HSR6_1248"/>
<dbReference type="GeneID" id="30417775"/>
<sequence>MTDKIGETLTELSQGEVITIIVAADRYRGEVIEINRQKCNLNSGVMEDGYIGVNMKADEETIERHELPTDYLLVSATEDVPRSWKDPRVSVYNPTEGETADGLGTVAEIRFGSD</sequence>
<organism evidence="1 2">
    <name type="scientific">Halodesulfurarchaeum formicicum</name>
    <dbReference type="NCBI Taxonomy" id="1873524"/>
    <lineage>
        <taxon>Archaea</taxon>
        <taxon>Methanobacteriati</taxon>
        <taxon>Methanobacteriota</taxon>
        <taxon>Stenosarchaea group</taxon>
        <taxon>Halobacteria</taxon>
        <taxon>Halobacteriales</taxon>
        <taxon>Halobacteriaceae</taxon>
        <taxon>Halodesulfurarchaeum</taxon>
    </lineage>
</organism>
<gene>
    <name evidence="1" type="ORF">HSR6_1248</name>
</gene>
<dbReference type="OrthoDB" id="378886at2157"/>
<evidence type="ECO:0000313" key="2">
    <source>
        <dbReference type="Proteomes" id="UP000186165"/>
    </source>
</evidence>
<dbReference type="EMBL" id="CP016804">
    <property type="protein sequence ID" value="APE95694.1"/>
    <property type="molecule type" value="Genomic_DNA"/>
</dbReference>
<accession>A0A1J1AC30</accession>
<name>A0A1J1AC30_9EURY</name>
<keyword evidence="2" id="KW-1185">Reference proteome</keyword>
<proteinExistence type="predicted"/>
<evidence type="ECO:0000313" key="1">
    <source>
        <dbReference type="EMBL" id="APE95694.1"/>
    </source>
</evidence>
<dbReference type="Proteomes" id="UP000186165">
    <property type="component" value="Chromosome"/>
</dbReference>
<dbReference type="RefSeq" id="WP_071933123.1">
    <property type="nucleotide sequence ID" value="NZ_CP016804.1"/>
</dbReference>
<protein>
    <submittedName>
        <fullName evidence="1">Uncharacterized protein</fullName>
    </submittedName>
</protein>
<dbReference type="AlphaFoldDB" id="A0A1J1AC30"/>
<reference evidence="2" key="1">
    <citation type="submission" date="2016-08" db="EMBL/GenBank/DDBJ databases">
        <title>Discovery of first anaerobic lithoheterotrophic haloarchae widely represented in hypersaline habitats.</title>
        <authorList>
            <person name="Sorokin D.Y."/>
            <person name="Kublanov I.V."/>
            <person name="Roman P."/>
            <person name="Sinninghe Damste J.S."/>
            <person name="Golyshin P.N."/>
            <person name="Rojo D."/>
            <person name="Ciordia S."/>
            <person name="Mena Md.C."/>
            <person name="Ferrer M."/>
            <person name="Smedile F."/>
            <person name="Messina E."/>
            <person name="La Cono V."/>
            <person name="Yakimov M.M."/>
        </authorList>
    </citation>
    <scope>NUCLEOTIDE SEQUENCE [LARGE SCALE GENOMIC DNA]</scope>
    <source>
        <strain evidence="2">HSR6</strain>
    </source>
</reference>